<dbReference type="InterPro" id="IPR050571">
    <property type="entry name" value="Class-IV_PLP-Dep_Aminotrnsfr"/>
</dbReference>
<sequence>MPDEVLVSPAELFGDGVFETIHLRPSGPFLASAHVERLSRSAALLDLEPLPLDLTGLVSDGPESALRIIRTRRSQHVTVSPIPPDTLRERDAGVRVISAGLGFALGGKPPWSLWEAKILSYAPNFAARRWARERGADDLLWLSTEGYALESPTASLVWLAGSDLCTVPWAEAQILPGTTAAHLLSLAPSVGLRPAHRMITIDELRGADAIWLASALRGLASVTALDDAPRRPSPWTPILRDLLGY</sequence>
<comment type="caution">
    <text evidence="2">The sequence shown here is derived from an EMBL/GenBank/DDBJ whole genome shotgun (WGS) entry which is preliminary data.</text>
</comment>
<proteinExistence type="inferred from homology"/>
<evidence type="ECO:0000313" key="3">
    <source>
        <dbReference type="Proteomes" id="UP001602245"/>
    </source>
</evidence>
<dbReference type="PANTHER" id="PTHR42743:SF11">
    <property type="entry name" value="AMINODEOXYCHORISMATE LYASE"/>
    <property type="match status" value="1"/>
</dbReference>
<keyword evidence="2" id="KW-0032">Aminotransferase</keyword>
<dbReference type="SUPFAM" id="SSF56752">
    <property type="entry name" value="D-aminoacid aminotransferase-like PLP-dependent enzymes"/>
    <property type="match status" value="1"/>
</dbReference>
<keyword evidence="2" id="KW-0808">Transferase</keyword>
<dbReference type="InterPro" id="IPR036038">
    <property type="entry name" value="Aminotransferase-like"/>
</dbReference>
<accession>A0ABW6WQN5</accession>
<reference evidence="2 3" key="1">
    <citation type="submission" date="2024-10" db="EMBL/GenBank/DDBJ databases">
        <title>The Natural Products Discovery Center: Release of the First 8490 Sequenced Strains for Exploring Actinobacteria Biosynthetic Diversity.</title>
        <authorList>
            <person name="Kalkreuter E."/>
            <person name="Kautsar S.A."/>
            <person name="Yang D."/>
            <person name="Bader C.D."/>
            <person name="Teijaro C.N."/>
            <person name="Fluegel L."/>
            <person name="Davis C.M."/>
            <person name="Simpson J.R."/>
            <person name="Lauterbach L."/>
            <person name="Steele A.D."/>
            <person name="Gui C."/>
            <person name="Meng S."/>
            <person name="Li G."/>
            <person name="Viehrig K."/>
            <person name="Ye F."/>
            <person name="Su P."/>
            <person name="Kiefer A.F."/>
            <person name="Nichols A."/>
            <person name="Cepeda A.J."/>
            <person name="Yan W."/>
            <person name="Fan B."/>
            <person name="Jiang Y."/>
            <person name="Adhikari A."/>
            <person name="Zheng C.-J."/>
            <person name="Schuster L."/>
            <person name="Cowan T.M."/>
            <person name="Smanski M.J."/>
            <person name="Chevrette M.G."/>
            <person name="De Carvalho L.P.S."/>
            <person name="Shen B."/>
        </authorList>
    </citation>
    <scope>NUCLEOTIDE SEQUENCE [LARGE SCALE GENOMIC DNA]</scope>
    <source>
        <strain evidence="2 3">NPDC000087</strain>
    </source>
</reference>
<dbReference type="Gene3D" id="3.20.10.10">
    <property type="entry name" value="D-amino Acid Aminotransferase, subunit A, domain 2"/>
    <property type="match status" value="1"/>
</dbReference>
<dbReference type="Proteomes" id="UP001602245">
    <property type="component" value="Unassembled WGS sequence"/>
</dbReference>
<dbReference type="EMBL" id="JBIAZU010000007">
    <property type="protein sequence ID" value="MFF5295582.1"/>
    <property type="molecule type" value="Genomic_DNA"/>
</dbReference>
<evidence type="ECO:0000313" key="2">
    <source>
        <dbReference type="EMBL" id="MFF5295582.1"/>
    </source>
</evidence>
<dbReference type="Pfam" id="PF01063">
    <property type="entry name" value="Aminotran_4"/>
    <property type="match status" value="1"/>
</dbReference>
<dbReference type="GO" id="GO:0008483">
    <property type="term" value="F:transaminase activity"/>
    <property type="evidence" value="ECO:0007669"/>
    <property type="project" value="UniProtKB-KW"/>
</dbReference>
<organism evidence="2 3">
    <name type="scientific">Paractinoplanes globisporus</name>
    <dbReference type="NCBI Taxonomy" id="113565"/>
    <lineage>
        <taxon>Bacteria</taxon>
        <taxon>Bacillati</taxon>
        <taxon>Actinomycetota</taxon>
        <taxon>Actinomycetes</taxon>
        <taxon>Micromonosporales</taxon>
        <taxon>Micromonosporaceae</taxon>
        <taxon>Paractinoplanes</taxon>
    </lineage>
</organism>
<dbReference type="Gene3D" id="3.30.470.10">
    <property type="match status" value="1"/>
</dbReference>
<dbReference type="InterPro" id="IPR043132">
    <property type="entry name" value="BCAT-like_C"/>
</dbReference>
<name>A0ABW6WQN5_9ACTN</name>
<comment type="similarity">
    <text evidence="1">Belongs to the class-IV pyridoxal-phosphate-dependent aminotransferase family.</text>
</comment>
<gene>
    <name evidence="2" type="ORF">ACFY35_39645</name>
</gene>
<dbReference type="PANTHER" id="PTHR42743">
    <property type="entry name" value="AMINO-ACID AMINOTRANSFERASE"/>
    <property type="match status" value="1"/>
</dbReference>
<keyword evidence="3" id="KW-1185">Reference proteome</keyword>
<dbReference type="InterPro" id="IPR043131">
    <property type="entry name" value="BCAT-like_N"/>
</dbReference>
<dbReference type="RefSeq" id="WP_020513068.1">
    <property type="nucleotide sequence ID" value="NZ_JBIAZU010000007.1"/>
</dbReference>
<evidence type="ECO:0000256" key="1">
    <source>
        <dbReference type="ARBA" id="ARBA00009320"/>
    </source>
</evidence>
<protein>
    <submittedName>
        <fullName evidence="2">Aminotransferase class IV</fullName>
    </submittedName>
</protein>
<dbReference type="InterPro" id="IPR001544">
    <property type="entry name" value="Aminotrans_IV"/>
</dbReference>